<name>A0A136PX54_9ACTN</name>
<dbReference type="EMBL" id="LRQV01000010">
    <property type="protein sequence ID" value="KXK63051.1"/>
    <property type="molecule type" value="Genomic_DNA"/>
</dbReference>
<reference evidence="1 2" key="1">
    <citation type="submission" date="2016-01" db="EMBL/GenBank/DDBJ databases">
        <title>Whole genome sequence and analysis of Micromonospora rosaria DSM 803, which can produce antibacterial substance rosamicin.</title>
        <authorList>
            <person name="Yang H."/>
            <person name="He X."/>
            <person name="Zhu D."/>
        </authorList>
    </citation>
    <scope>NUCLEOTIDE SEQUENCE [LARGE SCALE GENOMIC DNA]</scope>
    <source>
        <strain evidence="1 2">DSM 803</strain>
    </source>
</reference>
<dbReference type="AlphaFoldDB" id="A0A136PX54"/>
<evidence type="ECO:0000313" key="1">
    <source>
        <dbReference type="EMBL" id="KXK63051.1"/>
    </source>
</evidence>
<organism evidence="1 2">
    <name type="scientific">Micromonospora rosaria</name>
    <dbReference type="NCBI Taxonomy" id="47874"/>
    <lineage>
        <taxon>Bacteria</taxon>
        <taxon>Bacillati</taxon>
        <taxon>Actinomycetota</taxon>
        <taxon>Actinomycetes</taxon>
        <taxon>Micromonosporales</taxon>
        <taxon>Micromonosporaceae</taxon>
        <taxon>Micromonospora</taxon>
    </lineage>
</organism>
<evidence type="ECO:0000313" key="2">
    <source>
        <dbReference type="Proteomes" id="UP000070620"/>
    </source>
</evidence>
<proteinExistence type="predicted"/>
<sequence length="75" mass="8246">MLSLDGTWACSVPSGYTWDQVEPTGACGSLSYRYRLRTPVNGLWACAIPFGWTYDSIRATSVCGTTGPYQYRLLG</sequence>
<dbReference type="Proteomes" id="UP000070620">
    <property type="component" value="Unassembled WGS sequence"/>
</dbReference>
<protein>
    <submittedName>
        <fullName evidence="1">Uncharacterized protein</fullName>
    </submittedName>
</protein>
<keyword evidence="2" id="KW-1185">Reference proteome</keyword>
<gene>
    <name evidence="1" type="ORF">AWW66_05255</name>
</gene>
<comment type="caution">
    <text evidence="1">The sequence shown here is derived from an EMBL/GenBank/DDBJ whole genome shotgun (WGS) entry which is preliminary data.</text>
</comment>
<accession>A0A136PX54</accession>